<keyword evidence="1" id="KW-0511">Multifunctional enzyme</keyword>
<feature type="region of interest" description="Disordered" evidence="2">
    <location>
        <begin position="113"/>
        <end position="161"/>
    </location>
</feature>
<gene>
    <name evidence="4" type="ORF">Tci_030369</name>
</gene>
<dbReference type="InterPro" id="IPR001584">
    <property type="entry name" value="Integrase_cat-core"/>
</dbReference>
<dbReference type="InterPro" id="IPR043502">
    <property type="entry name" value="DNA/RNA_pol_sf"/>
</dbReference>
<dbReference type="Pfam" id="PF17921">
    <property type="entry name" value="Integrase_H2C2"/>
    <property type="match status" value="1"/>
</dbReference>
<dbReference type="InterPro" id="IPR036397">
    <property type="entry name" value="RNaseH_sf"/>
</dbReference>
<evidence type="ECO:0000313" key="4">
    <source>
        <dbReference type="EMBL" id="GEU58391.1"/>
    </source>
</evidence>
<dbReference type="SUPFAM" id="SSF56672">
    <property type="entry name" value="DNA/RNA polymerases"/>
    <property type="match status" value="1"/>
</dbReference>
<dbReference type="PANTHER" id="PTHR37984:SF5">
    <property type="entry name" value="PROTEIN NYNRIN-LIKE"/>
    <property type="match status" value="1"/>
</dbReference>
<dbReference type="InterPro" id="IPR012337">
    <property type="entry name" value="RNaseH-like_sf"/>
</dbReference>
<dbReference type="InterPro" id="IPR043128">
    <property type="entry name" value="Rev_trsase/Diguanyl_cyclase"/>
</dbReference>
<dbReference type="EMBL" id="BKCJ010003995">
    <property type="protein sequence ID" value="GEU58391.1"/>
    <property type="molecule type" value="Genomic_DNA"/>
</dbReference>
<dbReference type="GO" id="GO:0003964">
    <property type="term" value="F:RNA-directed DNA polymerase activity"/>
    <property type="evidence" value="ECO:0007669"/>
    <property type="project" value="UniProtKB-KW"/>
</dbReference>
<dbReference type="Gene3D" id="3.30.420.10">
    <property type="entry name" value="Ribonuclease H-like superfamily/Ribonuclease H"/>
    <property type="match status" value="1"/>
</dbReference>
<organism evidence="4">
    <name type="scientific">Tanacetum cinerariifolium</name>
    <name type="common">Dalmatian daisy</name>
    <name type="synonym">Chrysanthemum cinerariifolium</name>
    <dbReference type="NCBI Taxonomy" id="118510"/>
    <lineage>
        <taxon>Eukaryota</taxon>
        <taxon>Viridiplantae</taxon>
        <taxon>Streptophyta</taxon>
        <taxon>Embryophyta</taxon>
        <taxon>Tracheophyta</taxon>
        <taxon>Spermatophyta</taxon>
        <taxon>Magnoliopsida</taxon>
        <taxon>eudicotyledons</taxon>
        <taxon>Gunneridae</taxon>
        <taxon>Pentapetalae</taxon>
        <taxon>asterids</taxon>
        <taxon>campanulids</taxon>
        <taxon>Asterales</taxon>
        <taxon>Asteraceae</taxon>
        <taxon>Asteroideae</taxon>
        <taxon>Anthemideae</taxon>
        <taxon>Anthemidinae</taxon>
        <taxon>Tanacetum</taxon>
    </lineage>
</organism>
<keyword evidence="4" id="KW-0695">RNA-directed DNA polymerase</keyword>
<dbReference type="Pfam" id="PF17919">
    <property type="entry name" value="RT_RNaseH_2"/>
    <property type="match status" value="1"/>
</dbReference>
<evidence type="ECO:0000256" key="1">
    <source>
        <dbReference type="ARBA" id="ARBA00023268"/>
    </source>
</evidence>
<dbReference type="GO" id="GO:0015074">
    <property type="term" value="P:DNA integration"/>
    <property type="evidence" value="ECO:0007669"/>
    <property type="project" value="InterPro"/>
</dbReference>
<dbReference type="Gene3D" id="1.10.340.70">
    <property type="match status" value="1"/>
</dbReference>
<keyword evidence="4" id="KW-0548">Nucleotidyltransferase</keyword>
<dbReference type="InterPro" id="IPR041577">
    <property type="entry name" value="RT_RNaseH_2"/>
</dbReference>
<sequence>MSTRLSTRNLFSPLENPELTIRRRSRVDPTLLNDFEMSTNGNSDPPVPDLQTIEELCQPTLNGRDGPIAPIAIQATNFRLKNDMNQQPPLAKPRTYMLREPIKVVILTNRKMNTASSSGSGTLPSNTVTNPKEDLKGITTRSGNSYQGPTIPTTSSSLPKVVERETEPVVAPIHDPVEAPVAMTLNLDQTSRYSANYNDMTANRIDVIDMACEEYSQEVLGSSDVIASGNPTPYYDPIVSTSSPTLTPFGDSDFLLEEVDAFLALKDDPTSPKVDHSYYDMEGDVELKDLPPHLEYVFLDGDDKLLVIIAKDLSVEEKSTLIKVLKSHKQAIAWKLSKIKGINPEFYTQKILMEDDFKPAVQHQIKVNPKIHDVIKKEVEKLLDTRLIYPISDSPWIKKKPHSRVLMERLPTIACLLGCVMHRNFPLPLMLQRCEDTNLCLNWEKSHFMVKEGIVLGHKISKNRIEVDKAKVDVISKLPHPTIVKGIHSFLGHAGFYRRFIQDFSKIARPMTRLLEKDTPFFFSNECIEAFQTRKRKLTEAPILVAPDWDLPFELMCDASDFAIVIRRCVHEQEAIDILKACHNGLTGGHHGPNYTAKKVFDSHFYWPTIYRDIQDMGHRFNGKTSQQDEMPHNSIQVCEIFYVWGIDLMGPFPASRGKKFGTPRSIISDRGTHFYNDQFGKVMLKYGVTHRLSTVYHPQTSGQVEVSNHGFKRILERTVSENRASWSDKLDDALWAFRTAFKTPIGCTPYKLVHGKACHLPIELEHKAYWALKHCNYDLLTAGDHQKV</sequence>
<dbReference type="AlphaFoldDB" id="A0A6L2L9B8"/>
<dbReference type="InterPro" id="IPR050951">
    <property type="entry name" value="Retrovirus_Pol_polyprotein"/>
</dbReference>
<dbReference type="InterPro" id="IPR041588">
    <property type="entry name" value="Integrase_H2C2"/>
</dbReference>
<reference evidence="4" key="1">
    <citation type="journal article" date="2019" name="Sci. Rep.">
        <title>Draft genome of Tanacetum cinerariifolium, the natural source of mosquito coil.</title>
        <authorList>
            <person name="Yamashiro T."/>
            <person name="Shiraishi A."/>
            <person name="Satake H."/>
            <person name="Nakayama K."/>
        </authorList>
    </citation>
    <scope>NUCLEOTIDE SEQUENCE</scope>
</reference>
<evidence type="ECO:0000259" key="3">
    <source>
        <dbReference type="PROSITE" id="PS50994"/>
    </source>
</evidence>
<dbReference type="GO" id="GO:0003676">
    <property type="term" value="F:nucleic acid binding"/>
    <property type="evidence" value="ECO:0007669"/>
    <property type="project" value="InterPro"/>
</dbReference>
<protein>
    <submittedName>
        <fullName evidence="4">Reverse transcriptase domain-containing protein</fullName>
    </submittedName>
</protein>
<dbReference type="PANTHER" id="PTHR37984">
    <property type="entry name" value="PROTEIN CBG26694"/>
    <property type="match status" value="1"/>
</dbReference>
<feature type="compositionally biased region" description="Polar residues" evidence="2">
    <location>
        <begin position="113"/>
        <end position="130"/>
    </location>
</feature>
<proteinExistence type="predicted"/>
<dbReference type="FunFam" id="3.30.70.270:FF:000020">
    <property type="entry name" value="Transposon Tf2-6 polyprotein-like Protein"/>
    <property type="match status" value="1"/>
</dbReference>
<evidence type="ECO:0000256" key="2">
    <source>
        <dbReference type="SAM" id="MobiDB-lite"/>
    </source>
</evidence>
<dbReference type="Gene3D" id="3.10.10.10">
    <property type="entry name" value="HIV Type 1 Reverse Transcriptase, subunit A, domain 1"/>
    <property type="match status" value="1"/>
</dbReference>
<name>A0A6L2L9B8_TANCI</name>
<comment type="caution">
    <text evidence="4">The sequence shown here is derived from an EMBL/GenBank/DDBJ whole genome shotgun (WGS) entry which is preliminary data.</text>
</comment>
<feature type="compositionally biased region" description="Polar residues" evidence="2">
    <location>
        <begin position="139"/>
        <end position="158"/>
    </location>
</feature>
<feature type="domain" description="Integrase catalytic" evidence="3">
    <location>
        <begin position="662"/>
        <end position="758"/>
    </location>
</feature>
<keyword evidence="4" id="KW-0808">Transferase</keyword>
<dbReference type="Gene3D" id="3.30.70.270">
    <property type="match status" value="2"/>
</dbReference>
<dbReference type="SUPFAM" id="SSF53098">
    <property type="entry name" value="Ribonuclease H-like"/>
    <property type="match status" value="1"/>
</dbReference>
<accession>A0A6L2L9B8</accession>
<dbReference type="PROSITE" id="PS50994">
    <property type="entry name" value="INTEGRASE"/>
    <property type="match status" value="1"/>
</dbReference>